<reference evidence="1" key="1">
    <citation type="submission" date="2022-12" db="EMBL/GenBank/DDBJ databases">
        <authorList>
            <person name="Alioto T."/>
            <person name="Alioto T."/>
            <person name="Gomez Garrido J."/>
        </authorList>
    </citation>
    <scope>NUCLEOTIDE SEQUENCE</scope>
</reference>
<organism evidence="1 2">
    <name type="scientific">Podarcis lilfordi</name>
    <name type="common">Lilford's wall lizard</name>
    <dbReference type="NCBI Taxonomy" id="74358"/>
    <lineage>
        <taxon>Eukaryota</taxon>
        <taxon>Metazoa</taxon>
        <taxon>Chordata</taxon>
        <taxon>Craniata</taxon>
        <taxon>Vertebrata</taxon>
        <taxon>Euteleostomi</taxon>
        <taxon>Lepidosauria</taxon>
        <taxon>Squamata</taxon>
        <taxon>Bifurcata</taxon>
        <taxon>Unidentata</taxon>
        <taxon>Episquamata</taxon>
        <taxon>Laterata</taxon>
        <taxon>Lacertibaenia</taxon>
        <taxon>Lacertidae</taxon>
        <taxon>Podarcis</taxon>
    </lineage>
</organism>
<dbReference type="EMBL" id="OX395131">
    <property type="protein sequence ID" value="CAI5776431.1"/>
    <property type="molecule type" value="Genomic_DNA"/>
</dbReference>
<protein>
    <submittedName>
        <fullName evidence="1">Uncharacterized protein</fullName>
    </submittedName>
</protein>
<evidence type="ECO:0000313" key="2">
    <source>
        <dbReference type="Proteomes" id="UP001178461"/>
    </source>
</evidence>
<proteinExistence type="predicted"/>
<accession>A0AA35KF66</accession>
<name>A0AA35KF66_9SAUR</name>
<dbReference type="Proteomes" id="UP001178461">
    <property type="component" value="Chromosome 6"/>
</dbReference>
<sequence length="56" mass="5992">MDSRRAAIPGLSCAGCSRAHFPLEESEGQPAGEGLVPHHLEVGAWKGILLLKREGR</sequence>
<keyword evidence="2" id="KW-1185">Reference proteome</keyword>
<dbReference type="AlphaFoldDB" id="A0AA35KF66"/>
<evidence type="ECO:0000313" key="1">
    <source>
        <dbReference type="EMBL" id="CAI5776431.1"/>
    </source>
</evidence>
<gene>
    <name evidence="1" type="ORF">PODLI_1B041555</name>
</gene>